<gene>
    <name evidence="17" type="ORF">LIER_28966</name>
</gene>
<keyword evidence="6" id="KW-0808">Transferase</keyword>
<keyword evidence="11" id="KW-0460">Magnesium</keyword>
<keyword evidence="18" id="KW-1185">Reference proteome</keyword>
<keyword evidence="13" id="KW-0539">Nucleus</keyword>
<keyword evidence="8" id="KW-0548">Nucleotidyltransferase</keyword>
<keyword evidence="10" id="KW-0547">Nucleotide-binding</keyword>
<comment type="similarity">
    <text evidence="4">Belongs to the tRNA(His) guanylyltransferase family.</text>
</comment>
<dbReference type="Pfam" id="PF04446">
    <property type="entry name" value="Thg1"/>
    <property type="match status" value="2"/>
</dbReference>
<dbReference type="EMBL" id="BAABME010009822">
    <property type="protein sequence ID" value="GAA0175870.1"/>
    <property type="molecule type" value="Genomic_DNA"/>
</dbReference>
<dbReference type="GO" id="GO:0008193">
    <property type="term" value="F:tRNA guanylyltransferase activity"/>
    <property type="evidence" value="ECO:0007669"/>
    <property type="project" value="UniProtKB-EC"/>
</dbReference>
<dbReference type="InterPro" id="IPR038469">
    <property type="entry name" value="tRNAHis_GuaTrfase_Thg1_sf"/>
</dbReference>
<dbReference type="PANTHER" id="PTHR12729:SF6">
    <property type="entry name" value="TRNA(HIS) GUANYLYLTRANSFERASE-RELATED"/>
    <property type="match status" value="1"/>
</dbReference>
<evidence type="ECO:0000256" key="14">
    <source>
        <dbReference type="ARBA" id="ARBA00047281"/>
    </source>
</evidence>
<dbReference type="GO" id="GO:0000287">
    <property type="term" value="F:magnesium ion binding"/>
    <property type="evidence" value="ECO:0007669"/>
    <property type="project" value="InterPro"/>
</dbReference>
<keyword evidence="12" id="KW-0342">GTP-binding</keyword>
<evidence type="ECO:0000313" key="18">
    <source>
        <dbReference type="Proteomes" id="UP001454036"/>
    </source>
</evidence>
<feature type="domain" description="tRNAHis guanylyltransferase catalytic" evidence="15">
    <location>
        <begin position="7"/>
        <end position="136"/>
    </location>
</feature>
<dbReference type="Proteomes" id="UP001454036">
    <property type="component" value="Unassembled WGS sequence"/>
</dbReference>
<comment type="function">
    <text evidence="2">Adds a GMP to the 5'-end of tRNA(His) after transcription and RNase P cleavage.</text>
</comment>
<feature type="domain" description="Thg1 C-terminal" evidence="16">
    <location>
        <begin position="408"/>
        <end position="489"/>
    </location>
</feature>
<dbReference type="AlphaFoldDB" id="A0AAV3RHZ6"/>
<reference evidence="17 18" key="1">
    <citation type="submission" date="2024-01" db="EMBL/GenBank/DDBJ databases">
        <title>The complete chloroplast genome sequence of Lithospermum erythrorhizon: insights into the phylogenetic relationship among Boraginaceae species and the maternal lineages of purple gromwells.</title>
        <authorList>
            <person name="Okada T."/>
            <person name="Watanabe K."/>
        </authorList>
    </citation>
    <scope>NUCLEOTIDE SEQUENCE [LARGE SCALE GENOMIC DNA]</scope>
</reference>
<proteinExistence type="inferred from homology"/>
<comment type="cofactor">
    <cofactor evidence="1">
        <name>Mg(2+)</name>
        <dbReference type="ChEBI" id="CHEBI:18420"/>
    </cofactor>
</comment>
<feature type="domain" description="tRNAHis guanylyltransferase catalytic" evidence="15">
    <location>
        <begin position="276"/>
        <end position="404"/>
    </location>
</feature>
<evidence type="ECO:0000259" key="15">
    <source>
        <dbReference type="Pfam" id="PF04446"/>
    </source>
</evidence>
<dbReference type="FunFam" id="3.30.70.3000:FF:000002">
    <property type="entry name" value="tRNA(His) guanylyltransferase 1"/>
    <property type="match status" value="2"/>
</dbReference>
<dbReference type="GO" id="GO:0006400">
    <property type="term" value="P:tRNA modification"/>
    <property type="evidence" value="ECO:0007669"/>
    <property type="project" value="InterPro"/>
</dbReference>
<dbReference type="PANTHER" id="PTHR12729">
    <property type="entry name" value="TRNA(HIS) GUANYLYLTRANSFERASE-RELATED"/>
    <property type="match status" value="1"/>
</dbReference>
<sequence length="524" mass="61659">MANSKYQCAKSFEMDDEVMAPNIIVVRIGGRNFDKFSEVHEFTKPNDEQALKLMNACAKAVLEENGFHEIAFAYGFSDEYSFVFKKDTEFYQRRGSKILSLIVSLFTSKYVEKWKEFFPQKDIRYPPSFHSRVVSCASLEVLQSYLTWRQKDCHDKNQYATCFWELIRRREYDREKANGILKNTQKQQKHDLLFKEFEINYKELPDIFRQGSFVLKQEVEEITKYGIDGTPVKRMRRKVTTVHSKNVTSRSFWSTHPYLLKELGEFEGDICKIKPEFMKSFQFENKLLPSTWIVIRIDGCHFHKFSDIHDFEKPNDTNALNLMNSCAMAVVEEFNDVVFAYGVSDEYSFVLKKDSQFYGRRPSEIVSVITSFFTSVYVMKWKECFLLTKLKLSPYFDGRAICYPSKEILLDYLAWRQVDCHINNQYNTCFWMLVKSGMTKNKAQEYLKGTQTQEKNKLLNRFGIDYNTLPIMFRQGSSVFWGMEESTTNEMEGVPGISVKKVVVDYINIIDKSFWYDHPHILGE</sequence>
<organism evidence="17 18">
    <name type="scientific">Lithospermum erythrorhizon</name>
    <name type="common">Purple gromwell</name>
    <name type="synonym">Lithospermum officinale var. erythrorhizon</name>
    <dbReference type="NCBI Taxonomy" id="34254"/>
    <lineage>
        <taxon>Eukaryota</taxon>
        <taxon>Viridiplantae</taxon>
        <taxon>Streptophyta</taxon>
        <taxon>Embryophyta</taxon>
        <taxon>Tracheophyta</taxon>
        <taxon>Spermatophyta</taxon>
        <taxon>Magnoliopsida</taxon>
        <taxon>eudicotyledons</taxon>
        <taxon>Gunneridae</taxon>
        <taxon>Pentapetalae</taxon>
        <taxon>asterids</taxon>
        <taxon>lamiids</taxon>
        <taxon>Boraginales</taxon>
        <taxon>Boraginaceae</taxon>
        <taxon>Boraginoideae</taxon>
        <taxon>Lithospermeae</taxon>
        <taxon>Lithospermum</taxon>
    </lineage>
</organism>
<dbReference type="Pfam" id="PF14413">
    <property type="entry name" value="Thg1C"/>
    <property type="match status" value="2"/>
</dbReference>
<evidence type="ECO:0000256" key="3">
    <source>
        <dbReference type="ARBA" id="ARBA00004642"/>
    </source>
</evidence>
<evidence type="ECO:0000256" key="11">
    <source>
        <dbReference type="ARBA" id="ARBA00022842"/>
    </source>
</evidence>
<dbReference type="InterPro" id="IPR025845">
    <property type="entry name" value="Thg1_C_dom"/>
</dbReference>
<evidence type="ECO:0000256" key="6">
    <source>
        <dbReference type="ARBA" id="ARBA00022679"/>
    </source>
</evidence>
<comment type="subcellular location">
    <subcellularLocation>
        <location evidence="3">Nucleus</location>
        <location evidence="3">Nucleoplasm</location>
    </subcellularLocation>
</comment>
<dbReference type="Gene3D" id="3.30.70.3000">
    <property type="match status" value="2"/>
</dbReference>
<dbReference type="InterPro" id="IPR007537">
    <property type="entry name" value="tRNAHis_GuaTrfase_Thg1"/>
</dbReference>
<evidence type="ECO:0000256" key="8">
    <source>
        <dbReference type="ARBA" id="ARBA00022695"/>
    </source>
</evidence>
<keyword evidence="9" id="KW-0479">Metal-binding</keyword>
<evidence type="ECO:0000256" key="10">
    <source>
        <dbReference type="ARBA" id="ARBA00022741"/>
    </source>
</evidence>
<keyword evidence="7" id="KW-0819">tRNA processing</keyword>
<evidence type="ECO:0000259" key="16">
    <source>
        <dbReference type="Pfam" id="PF14413"/>
    </source>
</evidence>
<evidence type="ECO:0000256" key="2">
    <source>
        <dbReference type="ARBA" id="ARBA00002939"/>
    </source>
</evidence>
<evidence type="ECO:0000256" key="13">
    <source>
        <dbReference type="ARBA" id="ARBA00023242"/>
    </source>
</evidence>
<dbReference type="GO" id="GO:0005654">
    <property type="term" value="C:nucleoplasm"/>
    <property type="evidence" value="ECO:0007669"/>
    <property type="project" value="UniProtKB-SubCell"/>
</dbReference>
<accession>A0AAV3RHZ6</accession>
<evidence type="ECO:0000256" key="9">
    <source>
        <dbReference type="ARBA" id="ARBA00022723"/>
    </source>
</evidence>
<feature type="domain" description="Thg1 C-terminal" evidence="16">
    <location>
        <begin position="141"/>
        <end position="233"/>
    </location>
</feature>
<comment type="catalytic activity">
    <reaction evidence="14">
        <text>a 5'-end ribonucleotide-tRNA(His) + GTP + ATP + H2O = a 5'-end phospho-guanosine-ribonucleotide-tRNA(His) + AMP + 2 diphosphate + H(+)</text>
        <dbReference type="Rhea" id="RHEA:54564"/>
        <dbReference type="Rhea" id="RHEA-COMP:14193"/>
        <dbReference type="Rhea" id="RHEA-COMP:14917"/>
        <dbReference type="ChEBI" id="CHEBI:15377"/>
        <dbReference type="ChEBI" id="CHEBI:15378"/>
        <dbReference type="ChEBI" id="CHEBI:30616"/>
        <dbReference type="ChEBI" id="CHEBI:33019"/>
        <dbReference type="ChEBI" id="CHEBI:37565"/>
        <dbReference type="ChEBI" id="CHEBI:138282"/>
        <dbReference type="ChEBI" id="CHEBI:141847"/>
        <dbReference type="ChEBI" id="CHEBI:456215"/>
        <dbReference type="EC" id="2.7.7.79"/>
    </reaction>
</comment>
<dbReference type="InterPro" id="IPR024956">
    <property type="entry name" value="tRNAHis_GuaTrfase_cat"/>
</dbReference>
<comment type="caution">
    <text evidence="17">The sequence shown here is derived from an EMBL/GenBank/DDBJ whole genome shotgun (WGS) entry which is preliminary data.</text>
</comment>
<evidence type="ECO:0000256" key="12">
    <source>
        <dbReference type="ARBA" id="ARBA00023134"/>
    </source>
</evidence>
<protein>
    <recommendedName>
        <fullName evidence="5">tRNA(His) guanylyltransferase</fullName>
        <ecNumber evidence="5">2.7.7.79</ecNumber>
    </recommendedName>
</protein>
<evidence type="ECO:0000256" key="4">
    <source>
        <dbReference type="ARBA" id="ARBA00010113"/>
    </source>
</evidence>
<dbReference type="EC" id="2.7.7.79" evidence="5"/>
<evidence type="ECO:0000256" key="1">
    <source>
        <dbReference type="ARBA" id="ARBA00001946"/>
    </source>
</evidence>
<name>A0AAV3RHZ6_LITER</name>
<evidence type="ECO:0000313" key="17">
    <source>
        <dbReference type="EMBL" id="GAA0175870.1"/>
    </source>
</evidence>
<dbReference type="GO" id="GO:0005525">
    <property type="term" value="F:GTP binding"/>
    <property type="evidence" value="ECO:0007669"/>
    <property type="project" value="UniProtKB-KW"/>
</dbReference>
<evidence type="ECO:0000256" key="7">
    <source>
        <dbReference type="ARBA" id="ARBA00022694"/>
    </source>
</evidence>
<evidence type="ECO:0000256" key="5">
    <source>
        <dbReference type="ARBA" id="ARBA00012511"/>
    </source>
</evidence>